<dbReference type="EMBL" id="CP151632">
    <property type="protein sequence ID" value="WZO32580.1"/>
    <property type="molecule type" value="Genomic_DNA"/>
</dbReference>
<dbReference type="RefSeq" id="WP_349427213.1">
    <property type="nucleotide sequence ID" value="NZ_CP151632.1"/>
</dbReference>
<evidence type="ECO:0008006" key="2">
    <source>
        <dbReference type="Google" id="ProtNLM"/>
    </source>
</evidence>
<gene>
    <name evidence="1" type="ORF">MRBLWS13_000175</name>
</gene>
<proteinExistence type="predicted"/>
<sequence>MTSPRRASWLHVFPRGSRASAVQHDRVAHALVAAAATGDPCELRRMMHAGVELTVDGGGVVAAPPAALRGAREVTRYLSGVLLGPEVSLRIASVNGVPGLVVCRSRVVTGVLGIRVRRRLVVQAWLVVNPDKLSRWRVD</sequence>
<dbReference type="AlphaFoldDB" id="A0AAU6S6R4"/>
<evidence type="ECO:0000313" key="1">
    <source>
        <dbReference type="EMBL" id="WZO32580.1"/>
    </source>
</evidence>
<protein>
    <recommendedName>
        <fullName evidence="2">Siderophore-interacting protein</fullName>
    </recommendedName>
</protein>
<reference evidence="1" key="1">
    <citation type="submission" date="2024-04" db="EMBL/GenBank/DDBJ databases">
        <authorList>
            <person name="Roder T."/>
            <person name="Oberhansli S."/>
            <person name="Kreuzer M."/>
        </authorList>
    </citation>
    <scope>NUCLEOTIDE SEQUENCE</scope>
    <source>
        <strain evidence="1">LWS13-1.2</strain>
    </source>
</reference>
<organism evidence="1">
    <name type="scientific">Microbacterium sp. LWS13-1.2</name>
    <dbReference type="NCBI Taxonomy" id="3135264"/>
    <lineage>
        <taxon>Bacteria</taxon>
        <taxon>Bacillati</taxon>
        <taxon>Actinomycetota</taxon>
        <taxon>Actinomycetes</taxon>
        <taxon>Micrococcales</taxon>
        <taxon>Microbacteriaceae</taxon>
        <taxon>Microbacterium</taxon>
    </lineage>
</organism>
<dbReference type="SUPFAM" id="SSF54427">
    <property type="entry name" value="NTF2-like"/>
    <property type="match status" value="1"/>
</dbReference>
<name>A0AAU6S6R4_9MICO</name>
<dbReference type="InterPro" id="IPR052704">
    <property type="entry name" value="ECF_Sigma-70_Domain"/>
</dbReference>
<accession>A0AAU6S6R4</accession>
<dbReference type="GO" id="GO:0016987">
    <property type="term" value="F:sigma factor activity"/>
    <property type="evidence" value="ECO:0007669"/>
    <property type="project" value="TreeGrafter"/>
</dbReference>
<dbReference type="PANTHER" id="PTHR30173">
    <property type="entry name" value="SIGMA 19 FACTOR"/>
    <property type="match status" value="1"/>
</dbReference>
<dbReference type="PANTHER" id="PTHR30173:SF43">
    <property type="entry name" value="ECF RNA POLYMERASE SIGMA FACTOR SIGI-RELATED"/>
    <property type="match status" value="1"/>
</dbReference>
<dbReference type="InterPro" id="IPR032710">
    <property type="entry name" value="NTF2-like_dom_sf"/>
</dbReference>